<dbReference type="InterPro" id="IPR027417">
    <property type="entry name" value="P-loop_NTPase"/>
</dbReference>
<dbReference type="NCBIfam" id="TIGR00416">
    <property type="entry name" value="sms"/>
    <property type="match status" value="1"/>
</dbReference>
<dbReference type="PRINTS" id="PR01874">
    <property type="entry name" value="DNAREPAIRADA"/>
</dbReference>
<dbReference type="GO" id="GO:0008270">
    <property type="term" value="F:zinc ion binding"/>
    <property type="evidence" value="ECO:0007669"/>
    <property type="project" value="UniProtKB-KW"/>
</dbReference>
<dbReference type="Proteomes" id="UP000702544">
    <property type="component" value="Unassembled WGS sequence"/>
</dbReference>
<dbReference type="FunFam" id="3.40.50.300:FF:000050">
    <property type="entry name" value="DNA repair protein RadA"/>
    <property type="match status" value="1"/>
</dbReference>
<dbReference type="Gene3D" id="3.40.50.300">
    <property type="entry name" value="P-loop containing nucleotide triphosphate hydrolases"/>
    <property type="match status" value="1"/>
</dbReference>
<comment type="caution">
    <text evidence="15">The sequence shown here is derived from an EMBL/GenBank/DDBJ whole genome shotgun (WGS) entry which is preliminary data.</text>
</comment>
<comment type="function">
    <text evidence="11">Plays a role in repairing double-strand DNA breaks, probably involving stabilizing or processing branched DNA or blocked replication forks.</text>
</comment>
<keyword evidence="8 11" id="KW-0346">Stress response</keyword>
<keyword evidence="4 13" id="KW-0863">Zinc-finger</keyword>
<dbReference type="HAMAP" id="MF_01498">
    <property type="entry name" value="RadA_bact"/>
    <property type="match status" value="1"/>
</dbReference>
<proteinExistence type="inferred from homology"/>
<keyword evidence="7 11" id="KW-0067">ATP-binding</keyword>
<dbReference type="GO" id="GO:0016787">
    <property type="term" value="F:hydrolase activity"/>
    <property type="evidence" value="ECO:0007669"/>
    <property type="project" value="UniProtKB-KW"/>
</dbReference>
<evidence type="ECO:0000256" key="7">
    <source>
        <dbReference type="ARBA" id="ARBA00022840"/>
    </source>
</evidence>
<comment type="domain">
    <text evidence="11">The middle region has homology to RecA with ATPase motifs including the RadA KNRFG motif, while the C-terminus is homologous to Lon protease.</text>
</comment>
<evidence type="ECO:0000256" key="6">
    <source>
        <dbReference type="ARBA" id="ARBA00022833"/>
    </source>
</evidence>
<protein>
    <recommendedName>
        <fullName evidence="11 12">DNA repair protein RadA</fullName>
    </recommendedName>
</protein>
<keyword evidence="10 11" id="KW-0234">DNA repair</keyword>
<dbReference type="PANTHER" id="PTHR32472:SF10">
    <property type="entry name" value="DNA REPAIR PROTEIN RADA-LIKE PROTEIN"/>
    <property type="match status" value="1"/>
</dbReference>
<dbReference type="CDD" id="cd01121">
    <property type="entry name" value="RadA_SMS_N"/>
    <property type="match status" value="1"/>
</dbReference>
<feature type="region of interest" description="Lon-protease-like" evidence="11">
    <location>
        <begin position="355"/>
        <end position="458"/>
    </location>
</feature>
<evidence type="ECO:0000256" key="5">
    <source>
        <dbReference type="ARBA" id="ARBA00022801"/>
    </source>
</evidence>
<evidence type="ECO:0000256" key="2">
    <source>
        <dbReference type="ARBA" id="ARBA00022741"/>
    </source>
</evidence>
<evidence type="ECO:0000313" key="15">
    <source>
        <dbReference type="EMBL" id="NIR75183.1"/>
    </source>
</evidence>
<accession>A0AAE5CC00</accession>
<dbReference type="Gene3D" id="3.30.230.10">
    <property type="match status" value="1"/>
</dbReference>
<keyword evidence="6 13" id="KW-0862">Zinc</keyword>
<name>A0AAE5CC00_9BACT</name>
<evidence type="ECO:0000256" key="12">
    <source>
        <dbReference type="NCBIfam" id="TIGR00416"/>
    </source>
</evidence>
<keyword evidence="3 11" id="KW-0227">DNA damage</keyword>
<evidence type="ECO:0000256" key="13">
    <source>
        <dbReference type="RuleBase" id="RU003555"/>
    </source>
</evidence>
<evidence type="ECO:0000256" key="11">
    <source>
        <dbReference type="HAMAP-Rule" id="MF_01498"/>
    </source>
</evidence>
<keyword evidence="2 11" id="KW-0547">Nucleotide-binding</keyword>
<dbReference type="SUPFAM" id="SSF52540">
    <property type="entry name" value="P-loop containing nucleoside triphosphate hydrolases"/>
    <property type="match status" value="1"/>
</dbReference>
<comment type="similarity">
    <text evidence="11 13">Belongs to the RecA family. RadA subfamily.</text>
</comment>
<dbReference type="InterPro" id="IPR014721">
    <property type="entry name" value="Ribsml_uS5_D2-typ_fold_subgr"/>
</dbReference>
<dbReference type="AlphaFoldDB" id="A0AAE5CC00"/>
<evidence type="ECO:0000256" key="8">
    <source>
        <dbReference type="ARBA" id="ARBA00023016"/>
    </source>
</evidence>
<dbReference type="InterPro" id="IPR004504">
    <property type="entry name" value="DNA_repair_RadA"/>
</dbReference>
<keyword evidence="9 11" id="KW-0238">DNA-binding</keyword>
<dbReference type="PANTHER" id="PTHR32472">
    <property type="entry name" value="DNA REPAIR PROTEIN RADA"/>
    <property type="match status" value="1"/>
</dbReference>
<evidence type="ECO:0000256" key="9">
    <source>
        <dbReference type="ARBA" id="ARBA00023125"/>
    </source>
</evidence>
<dbReference type="GO" id="GO:0005524">
    <property type="term" value="F:ATP binding"/>
    <property type="evidence" value="ECO:0007669"/>
    <property type="project" value="UniProtKB-UniRule"/>
</dbReference>
<evidence type="ECO:0000259" key="14">
    <source>
        <dbReference type="PROSITE" id="PS50162"/>
    </source>
</evidence>
<comment type="function">
    <text evidence="13">DNA-dependent ATPase involved in processing of recombination intermediates, plays a role in repairing DNA breaks. Stimulates the branch migration of RecA-mediated strand transfer reactions, allowing the 3' invading strand to extend heteroduplex DNA faster. Binds ssDNA in the presence of ADP but not other nucleotides, has ATPase activity that is stimulated by ssDNA and various branched DNA structures, but inhibited by SSB. Does not have RecA's homology-searching function.</text>
</comment>
<reference evidence="15 16" key="1">
    <citation type="submission" date="2020-01" db="EMBL/GenBank/DDBJ databases">
        <title>Genomes assembled from Gulf of Kutch pelagic sediment metagenomes.</title>
        <authorList>
            <person name="Chandrashekar M."/>
            <person name="Mahajan M.S."/>
            <person name="Dave K.J."/>
            <person name="Vatsa P."/>
            <person name="Nathani N.M."/>
        </authorList>
    </citation>
    <scope>NUCLEOTIDE SEQUENCE [LARGE SCALE GENOMIC DNA]</scope>
    <source>
        <strain evidence="15">KS3-K002</strain>
    </source>
</reference>
<dbReference type="GO" id="GO:0003684">
    <property type="term" value="F:damaged DNA binding"/>
    <property type="evidence" value="ECO:0007669"/>
    <property type="project" value="InterPro"/>
</dbReference>
<dbReference type="InterPro" id="IPR020568">
    <property type="entry name" value="Ribosomal_Su5_D2-typ_SF"/>
</dbReference>
<keyword evidence="5" id="KW-0378">Hydrolase</keyword>
<evidence type="ECO:0000256" key="3">
    <source>
        <dbReference type="ARBA" id="ARBA00022763"/>
    </source>
</evidence>
<dbReference type="GO" id="GO:0140664">
    <property type="term" value="F:ATP-dependent DNA damage sensor activity"/>
    <property type="evidence" value="ECO:0007669"/>
    <property type="project" value="InterPro"/>
</dbReference>
<organism evidence="15 16">
    <name type="scientific">Candidatus Kutchimonas denitrificans</name>
    <dbReference type="NCBI Taxonomy" id="3056748"/>
    <lineage>
        <taxon>Bacteria</taxon>
        <taxon>Pseudomonadati</taxon>
        <taxon>Gemmatimonadota</taxon>
        <taxon>Gemmatimonadia</taxon>
        <taxon>Candidatus Palauibacterales</taxon>
        <taxon>Candidatus Palauibacteraceae</taxon>
        <taxon>Candidatus Kutchimonas</taxon>
    </lineage>
</organism>
<dbReference type="InterPro" id="IPR020588">
    <property type="entry name" value="RecA_ATP-bd"/>
</dbReference>
<feature type="binding site" evidence="11">
    <location>
        <begin position="98"/>
        <end position="105"/>
    </location>
    <ligand>
        <name>ATP</name>
        <dbReference type="ChEBI" id="CHEBI:30616"/>
    </ligand>
</feature>
<dbReference type="GO" id="GO:0000725">
    <property type="term" value="P:recombinational repair"/>
    <property type="evidence" value="ECO:0007669"/>
    <property type="project" value="UniProtKB-UniRule"/>
</dbReference>
<dbReference type="InterPro" id="IPR041166">
    <property type="entry name" value="Rubredoxin_2"/>
</dbReference>
<gene>
    <name evidence="11 15" type="primary">radA</name>
    <name evidence="15" type="ORF">GWO12_08740</name>
</gene>
<evidence type="ECO:0000313" key="16">
    <source>
        <dbReference type="Proteomes" id="UP000702544"/>
    </source>
</evidence>
<evidence type="ECO:0000256" key="10">
    <source>
        <dbReference type="ARBA" id="ARBA00023204"/>
    </source>
</evidence>
<dbReference type="SMART" id="SM00382">
    <property type="entry name" value="AAA"/>
    <property type="match status" value="1"/>
</dbReference>
<sequence length="458" mass="48497">MAKVRTVFLCTECGGAAHRWQGQCPHCEAWNSLVEERVRPAPKSERLGRAAGGAEEARAVSLASVEGVDRPRWSTGLEDLDFVLGGGVVPGSMVLLGGAPGIGKSTLLLQVSARLAATGHRVLYVSGEESAYQVKLRADRLPEPTDEVLMLPETSAEAIIEKIENLEPDVLVLDSIQTMYTDRLDGAPGSVAQVREVAAALQRVAKRREMATFIVGHVTKEGGIAGPKTLEHIVDVVLYFESPTGLDHRIVRGTKNRFGAADEIALFRMGAAGLEPVANPSALFLQGREDAGASGSAVVATLEGTRPVLVEVQALVNRSVYGSPQRVATGFDGRRLALLLAVLERRARLKTSDLDVFLNVVGGLRLAEPAADLGVVAAVASAIKDRSLDRDAVFVGEVGLGGEIRPVSQLERRLNEAGRLGFSSAYLARGGGGGGRPGSAVALRRVADVRRLVDELFG</sequence>
<dbReference type="SUPFAM" id="SSF54211">
    <property type="entry name" value="Ribosomal protein S5 domain 2-like"/>
    <property type="match status" value="1"/>
</dbReference>
<feature type="short sequence motif" description="RadA KNRFG motif" evidence="11">
    <location>
        <begin position="255"/>
        <end position="259"/>
    </location>
</feature>
<dbReference type="PROSITE" id="PS50162">
    <property type="entry name" value="RECA_2"/>
    <property type="match status" value="1"/>
</dbReference>
<evidence type="ECO:0000256" key="4">
    <source>
        <dbReference type="ARBA" id="ARBA00022771"/>
    </source>
</evidence>
<feature type="domain" description="RecA family profile 1" evidence="14">
    <location>
        <begin position="69"/>
        <end position="218"/>
    </location>
</feature>
<evidence type="ECO:0000256" key="1">
    <source>
        <dbReference type="ARBA" id="ARBA00022723"/>
    </source>
</evidence>
<dbReference type="InterPro" id="IPR003593">
    <property type="entry name" value="AAA+_ATPase"/>
</dbReference>
<dbReference type="Pfam" id="PF18073">
    <property type="entry name" value="Zn_ribbon_LapB"/>
    <property type="match status" value="1"/>
</dbReference>
<dbReference type="Pfam" id="PF13481">
    <property type="entry name" value="AAA_25"/>
    <property type="match status" value="1"/>
</dbReference>
<dbReference type="GO" id="GO:0005829">
    <property type="term" value="C:cytosol"/>
    <property type="evidence" value="ECO:0007669"/>
    <property type="project" value="TreeGrafter"/>
</dbReference>
<dbReference type="EMBL" id="JAACAK010000067">
    <property type="protein sequence ID" value="NIR75183.1"/>
    <property type="molecule type" value="Genomic_DNA"/>
</dbReference>
<keyword evidence="1 11" id="KW-0479">Metal-binding</keyword>